<dbReference type="InterPro" id="IPR023346">
    <property type="entry name" value="Lysozyme-like_dom_sf"/>
</dbReference>
<dbReference type="InterPro" id="IPR052354">
    <property type="entry name" value="Cell_Wall_Dynamics_Protein"/>
</dbReference>
<proteinExistence type="predicted"/>
<gene>
    <name evidence="2" type="ORF">SAMN04488241_12111</name>
</gene>
<sequence>MEPYVDVLNDKLPAYDIDSRKRVASFLAQVGHESGGFTARVENLNYSAAGLRKVFPRYFPSDALANAYARKPERIANRVYANRMSNGDEASGDGWRYRGKSLIQVTGKANHEAFAKWIGMTLTHAIAYLLTLEGAVMGAVWFWVTNDLNSYADADRITDLSEAVNGGTNGLAERKAIWREALALI</sequence>
<evidence type="ECO:0000313" key="3">
    <source>
        <dbReference type="Proteomes" id="UP000199586"/>
    </source>
</evidence>
<reference evidence="2 3" key="1">
    <citation type="submission" date="2016-10" db="EMBL/GenBank/DDBJ databases">
        <authorList>
            <person name="de Groot N.N."/>
        </authorList>
    </citation>
    <scope>NUCLEOTIDE SEQUENCE [LARGE SCALE GENOMIC DNA]</scope>
    <source>
        <strain evidence="2 3">CGMCC 1.9113</strain>
    </source>
</reference>
<evidence type="ECO:0000313" key="2">
    <source>
        <dbReference type="EMBL" id="SFQ00649.1"/>
    </source>
</evidence>
<keyword evidence="1" id="KW-0812">Transmembrane</keyword>
<keyword evidence="1" id="KW-0472">Membrane</keyword>
<evidence type="ECO:0000256" key="1">
    <source>
        <dbReference type="SAM" id="Phobius"/>
    </source>
</evidence>
<name>A0A1I5UZK0_9SPHN</name>
<dbReference type="PANTHER" id="PTHR34408:SF1">
    <property type="entry name" value="GLYCOSYL HYDROLASE FAMILY 19 DOMAIN-CONTAINING PROTEIN HI_1415"/>
    <property type="match status" value="1"/>
</dbReference>
<keyword evidence="3" id="KW-1185">Reference proteome</keyword>
<dbReference type="Proteomes" id="UP000199586">
    <property type="component" value="Unassembled WGS sequence"/>
</dbReference>
<protein>
    <submittedName>
        <fullName evidence="2">Putative chitinase</fullName>
    </submittedName>
</protein>
<dbReference type="AlphaFoldDB" id="A0A1I5UZK0"/>
<dbReference type="PANTHER" id="PTHR34408">
    <property type="entry name" value="FAMILY PROTEIN, PUTATIVE-RELATED"/>
    <property type="match status" value="1"/>
</dbReference>
<feature type="transmembrane region" description="Helical" evidence="1">
    <location>
        <begin position="125"/>
        <end position="144"/>
    </location>
</feature>
<dbReference type="SUPFAM" id="SSF53955">
    <property type="entry name" value="Lysozyme-like"/>
    <property type="match status" value="1"/>
</dbReference>
<dbReference type="Gene3D" id="1.10.530.10">
    <property type="match status" value="1"/>
</dbReference>
<organism evidence="2 3">
    <name type="scientific">Sphingomonas rubra</name>
    <dbReference type="NCBI Taxonomy" id="634430"/>
    <lineage>
        <taxon>Bacteria</taxon>
        <taxon>Pseudomonadati</taxon>
        <taxon>Pseudomonadota</taxon>
        <taxon>Alphaproteobacteria</taxon>
        <taxon>Sphingomonadales</taxon>
        <taxon>Sphingomonadaceae</taxon>
        <taxon>Sphingomonas</taxon>
    </lineage>
</organism>
<dbReference type="EMBL" id="FOXP01000021">
    <property type="protein sequence ID" value="SFQ00649.1"/>
    <property type="molecule type" value="Genomic_DNA"/>
</dbReference>
<accession>A0A1I5UZK0</accession>
<keyword evidence="1" id="KW-1133">Transmembrane helix</keyword>